<keyword evidence="2" id="KW-0521">NADP</keyword>
<dbReference type="InterPro" id="IPR008030">
    <property type="entry name" value="NmrA-like"/>
</dbReference>
<dbReference type="InterPro" id="IPR036291">
    <property type="entry name" value="NAD(P)-bd_dom_sf"/>
</dbReference>
<evidence type="ECO:0000313" key="4">
    <source>
        <dbReference type="EMBL" id="OJJ67586.1"/>
    </source>
</evidence>
<dbReference type="OrthoDB" id="300709at2759"/>
<dbReference type="AlphaFoldDB" id="A0A1L9U7C6"/>
<dbReference type="PANTHER" id="PTHR42748">
    <property type="entry name" value="NITROGEN METABOLITE REPRESSION PROTEIN NMRA FAMILY MEMBER"/>
    <property type="match status" value="1"/>
</dbReference>
<name>A0A1L9U7C6_ASPBC</name>
<evidence type="ECO:0000313" key="5">
    <source>
        <dbReference type="Proteomes" id="UP000184499"/>
    </source>
</evidence>
<dbReference type="PANTHER" id="PTHR42748:SF7">
    <property type="entry name" value="NMRA LIKE REDOX SENSOR 1-RELATED"/>
    <property type="match status" value="1"/>
</dbReference>
<sequence length="333" mass="36537">MTAGSSKKIITVVGATGTQGSSVARSLLQNSSFEVRCVTRNVSSTKAQELKQLGVVLVEADGFNVAQMTQAFNGSWGAFINTNSEDPRLAELGKTDVDLGGNILRSAAAAGVQHVVYSSAPEPARLTNGEIRIPGLDWKGEVEAIGRGLPFQTFTPIILAWFLENFLSGPYSEIFGGFPIKQDEEGYLTYRIPLWGGREDAPWISVTDDLGDIVHGIFLNPLRWNGRLVQANGDISSFSEIVSKFVKATGRKARFVPYASPDDFPTHGLQFLEMVRDTFKWTQLRDGEYYGSQITELRSAAELKQAAFHAKGGKGRETLLSVEEWFKAHFADH</sequence>
<dbReference type="VEuPathDB" id="FungiDB:ASPBRDRAFT_47640"/>
<dbReference type="CDD" id="cd05251">
    <property type="entry name" value="NmrA_like_SDR_a"/>
    <property type="match status" value="1"/>
</dbReference>
<evidence type="ECO:0000259" key="3">
    <source>
        <dbReference type="Pfam" id="PF05368"/>
    </source>
</evidence>
<dbReference type="Gene3D" id="3.40.50.720">
    <property type="entry name" value="NAD(P)-binding Rossmann-like Domain"/>
    <property type="match status" value="1"/>
</dbReference>
<accession>A0A1L9U7C6</accession>
<dbReference type="Pfam" id="PF05368">
    <property type="entry name" value="NmrA"/>
    <property type="match status" value="1"/>
</dbReference>
<dbReference type="EMBL" id="KV878693">
    <property type="protein sequence ID" value="OJJ67586.1"/>
    <property type="molecule type" value="Genomic_DNA"/>
</dbReference>
<dbReference type="GeneID" id="93578387"/>
<dbReference type="RefSeq" id="XP_067474835.1">
    <property type="nucleotide sequence ID" value="XM_067625899.1"/>
</dbReference>
<protein>
    <recommendedName>
        <fullName evidence="3">NmrA-like domain-containing protein</fullName>
    </recommendedName>
</protein>
<organism evidence="4 5">
    <name type="scientific">Aspergillus brasiliensis (strain CBS 101740 / IMI 381727 / IBT 21946)</name>
    <dbReference type="NCBI Taxonomy" id="767769"/>
    <lineage>
        <taxon>Eukaryota</taxon>
        <taxon>Fungi</taxon>
        <taxon>Dikarya</taxon>
        <taxon>Ascomycota</taxon>
        <taxon>Pezizomycotina</taxon>
        <taxon>Eurotiomycetes</taxon>
        <taxon>Eurotiomycetidae</taxon>
        <taxon>Eurotiales</taxon>
        <taxon>Aspergillaceae</taxon>
        <taxon>Aspergillus</taxon>
        <taxon>Aspergillus subgen. Circumdati</taxon>
    </lineage>
</organism>
<dbReference type="Proteomes" id="UP000184499">
    <property type="component" value="Unassembled WGS sequence"/>
</dbReference>
<dbReference type="GO" id="GO:0005634">
    <property type="term" value="C:nucleus"/>
    <property type="evidence" value="ECO:0007669"/>
    <property type="project" value="TreeGrafter"/>
</dbReference>
<feature type="domain" description="NmrA-like" evidence="3">
    <location>
        <begin position="7"/>
        <end position="266"/>
    </location>
</feature>
<gene>
    <name evidence="4" type="ORF">ASPBRDRAFT_47640</name>
</gene>
<reference evidence="5" key="1">
    <citation type="journal article" date="2017" name="Genome Biol.">
        <title>Comparative genomics reveals high biological diversity and specific adaptations in the industrially and medically important fungal genus Aspergillus.</title>
        <authorList>
            <person name="de Vries R.P."/>
            <person name="Riley R."/>
            <person name="Wiebenga A."/>
            <person name="Aguilar-Osorio G."/>
            <person name="Amillis S."/>
            <person name="Uchima C.A."/>
            <person name="Anderluh G."/>
            <person name="Asadollahi M."/>
            <person name="Askin M."/>
            <person name="Barry K."/>
            <person name="Battaglia E."/>
            <person name="Bayram O."/>
            <person name="Benocci T."/>
            <person name="Braus-Stromeyer S.A."/>
            <person name="Caldana C."/>
            <person name="Canovas D."/>
            <person name="Cerqueira G.C."/>
            <person name="Chen F."/>
            <person name="Chen W."/>
            <person name="Choi C."/>
            <person name="Clum A."/>
            <person name="Dos Santos R.A."/>
            <person name="Damasio A.R."/>
            <person name="Diallinas G."/>
            <person name="Emri T."/>
            <person name="Fekete E."/>
            <person name="Flipphi M."/>
            <person name="Freyberg S."/>
            <person name="Gallo A."/>
            <person name="Gournas C."/>
            <person name="Habgood R."/>
            <person name="Hainaut M."/>
            <person name="Harispe M.L."/>
            <person name="Henrissat B."/>
            <person name="Hilden K.S."/>
            <person name="Hope R."/>
            <person name="Hossain A."/>
            <person name="Karabika E."/>
            <person name="Karaffa L."/>
            <person name="Karanyi Z."/>
            <person name="Krasevec N."/>
            <person name="Kuo A."/>
            <person name="Kusch H."/>
            <person name="LaButti K."/>
            <person name="Lagendijk E.L."/>
            <person name="Lapidus A."/>
            <person name="Levasseur A."/>
            <person name="Lindquist E."/>
            <person name="Lipzen A."/>
            <person name="Logrieco A.F."/>
            <person name="MacCabe A."/>
            <person name="Maekelae M.R."/>
            <person name="Malavazi I."/>
            <person name="Melin P."/>
            <person name="Meyer V."/>
            <person name="Mielnichuk N."/>
            <person name="Miskei M."/>
            <person name="Molnar A.P."/>
            <person name="Mule G."/>
            <person name="Ngan C.Y."/>
            <person name="Orejas M."/>
            <person name="Orosz E."/>
            <person name="Ouedraogo J.P."/>
            <person name="Overkamp K.M."/>
            <person name="Park H.-S."/>
            <person name="Perrone G."/>
            <person name="Piumi F."/>
            <person name="Punt P.J."/>
            <person name="Ram A.F."/>
            <person name="Ramon A."/>
            <person name="Rauscher S."/>
            <person name="Record E."/>
            <person name="Riano-Pachon D.M."/>
            <person name="Robert V."/>
            <person name="Roehrig J."/>
            <person name="Ruller R."/>
            <person name="Salamov A."/>
            <person name="Salih N.S."/>
            <person name="Samson R.A."/>
            <person name="Sandor E."/>
            <person name="Sanguinetti M."/>
            <person name="Schuetze T."/>
            <person name="Sepcic K."/>
            <person name="Shelest E."/>
            <person name="Sherlock G."/>
            <person name="Sophianopoulou V."/>
            <person name="Squina F.M."/>
            <person name="Sun H."/>
            <person name="Susca A."/>
            <person name="Todd R.B."/>
            <person name="Tsang A."/>
            <person name="Unkles S.E."/>
            <person name="van de Wiele N."/>
            <person name="van Rossen-Uffink D."/>
            <person name="Oliveira J.V."/>
            <person name="Vesth T.C."/>
            <person name="Visser J."/>
            <person name="Yu J.-H."/>
            <person name="Zhou M."/>
            <person name="Andersen M.R."/>
            <person name="Archer D.B."/>
            <person name="Baker S.E."/>
            <person name="Benoit I."/>
            <person name="Brakhage A.A."/>
            <person name="Braus G.H."/>
            <person name="Fischer R."/>
            <person name="Frisvad J.C."/>
            <person name="Goldman G.H."/>
            <person name="Houbraken J."/>
            <person name="Oakley B."/>
            <person name="Pocsi I."/>
            <person name="Scazzocchio C."/>
            <person name="Seiboth B."/>
            <person name="vanKuyk P.A."/>
            <person name="Wortman J."/>
            <person name="Dyer P.S."/>
            <person name="Grigoriev I.V."/>
        </authorList>
    </citation>
    <scope>NUCLEOTIDE SEQUENCE [LARGE SCALE GENOMIC DNA]</scope>
    <source>
        <strain evidence="5">CBS 101740 / IMI 381727 / IBT 21946</strain>
    </source>
</reference>
<dbReference type="InterPro" id="IPR051164">
    <property type="entry name" value="NmrA-like_oxidored"/>
</dbReference>
<comment type="similarity">
    <text evidence="1">Belongs to the NmrA-type oxidoreductase family.</text>
</comment>
<proteinExistence type="inferred from homology"/>
<dbReference type="SUPFAM" id="SSF51735">
    <property type="entry name" value="NAD(P)-binding Rossmann-fold domains"/>
    <property type="match status" value="1"/>
</dbReference>
<keyword evidence="5" id="KW-1185">Reference proteome</keyword>
<evidence type="ECO:0000256" key="2">
    <source>
        <dbReference type="ARBA" id="ARBA00022857"/>
    </source>
</evidence>
<evidence type="ECO:0000256" key="1">
    <source>
        <dbReference type="ARBA" id="ARBA00006328"/>
    </source>
</evidence>
<dbReference type="STRING" id="767769.A0A1L9U7C6"/>
<dbReference type="Gene3D" id="3.90.25.10">
    <property type="entry name" value="UDP-galactose 4-epimerase, domain 1"/>
    <property type="match status" value="1"/>
</dbReference>
<dbReference type="OMA" id="FQEPEKY"/>